<comment type="subcellular location">
    <subcellularLocation>
        <location evidence="1">Secreted</location>
    </subcellularLocation>
</comment>
<accession>A0A2I4BXT8</accession>
<dbReference type="SMART" id="SM00087">
    <property type="entry name" value="PTH"/>
    <property type="match status" value="1"/>
</dbReference>
<evidence type="ECO:0000256" key="5">
    <source>
        <dbReference type="ARBA" id="ARBA00022702"/>
    </source>
</evidence>
<dbReference type="OrthoDB" id="9892514at2759"/>
<evidence type="ECO:0000256" key="2">
    <source>
        <dbReference type="ARBA" id="ARBA00006307"/>
    </source>
</evidence>
<evidence type="ECO:0000313" key="8">
    <source>
        <dbReference type="Proteomes" id="UP000192220"/>
    </source>
</evidence>
<feature type="compositionally biased region" description="Polar residues" evidence="6">
    <location>
        <begin position="79"/>
        <end position="97"/>
    </location>
</feature>
<comment type="similarity">
    <text evidence="2">Belongs to the parathyroid hormone family.</text>
</comment>
<dbReference type="InterPro" id="IPR001415">
    <property type="entry name" value="PTH/PTH-rel"/>
</dbReference>
<organism evidence="8 9">
    <name type="scientific">Austrofundulus limnaeus</name>
    <name type="common">Annual killifish</name>
    <dbReference type="NCBI Taxonomy" id="52670"/>
    <lineage>
        <taxon>Eukaryota</taxon>
        <taxon>Metazoa</taxon>
        <taxon>Chordata</taxon>
        <taxon>Craniata</taxon>
        <taxon>Vertebrata</taxon>
        <taxon>Euteleostomi</taxon>
        <taxon>Actinopterygii</taxon>
        <taxon>Neopterygii</taxon>
        <taxon>Teleostei</taxon>
        <taxon>Neoteleostei</taxon>
        <taxon>Acanthomorphata</taxon>
        <taxon>Ovalentaria</taxon>
        <taxon>Atherinomorphae</taxon>
        <taxon>Cyprinodontiformes</taxon>
        <taxon>Rivulidae</taxon>
        <taxon>Austrofundulus</taxon>
    </lineage>
</organism>
<dbReference type="CTD" id="751101"/>
<keyword evidence="3" id="KW-0964">Secreted</keyword>
<evidence type="ECO:0000256" key="3">
    <source>
        <dbReference type="ARBA" id="ARBA00022525"/>
    </source>
</evidence>
<reference evidence="9" key="1">
    <citation type="submission" date="2025-08" db="UniProtKB">
        <authorList>
            <consortium name="RefSeq"/>
        </authorList>
    </citation>
    <scope>IDENTIFICATION</scope>
    <source>
        <strain evidence="9">Quisiro</strain>
        <tissue evidence="9">Liver</tissue>
    </source>
</reference>
<keyword evidence="5" id="KW-0372">Hormone</keyword>
<dbReference type="PANTHER" id="PTHR17223">
    <property type="entry name" value="PARATHYROID HORMONE-RELATED"/>
    <property type="match status" value="1"/>
</dbReference>
<keyword evidence="4" id="KW-0165">Cleavage on pair of basic residues</keyword>
<evidence type="ECO:0000256" key="4">
    <source>
        <dbReference type="ARBA" id="ARBA00022685"/>
    </source>
</evidence>
<dbReference type="RefSeq" id="XP_013872573.1">
    <property type="nucleotide sequence ID" value="XM_014017119.1"/>
</dbReference>
<keyword evidence="7" id="KW-0472">Membrane</keyword>
<evidence type="ECO:0000313" key="9">
    <source>
        <dbReference type="RefSeq" id="XP_013872573.1"/>
    </source>
</evidence>
<dbReference type="GO" id="GO:0005179">
    <property type="term" value="F:hormone activity"/>
    <property type="evidence" value="ECO:0007669"/>
    <property type="project" value="UniProtKB-KW"/>
</dbReference>
<evidence type="ECO:0000256" key="6">
    <source>
        <dbReference type="SAM" id="MobiDB-lite"/>
    </source>
</evidence>
<keyword evidence="7" id="KW-0812">Transmembrane</keyword>
<dbReference type="InParanoid" id="A0A2I4BXT8"/>
<feature type="compositionally biased region" description="Basic residues" evidence="6">
    <location>
        <begin position="134"/>
        <end position="145"/>
    </location>
</feature>
<keyword evidence="7" id="KW-1133">Transmembrane helix</keyword>
<proteinExistence type="inferred from homology"/>
<feature type="compositionally biased region" description="Basic and acidic residues" evidence="6">
    <location>
        <begin position="98"/>
        <end position="109"/>
    </location>
</feature>
<dbReference type="GO" id="GO:0005576">
    <property type="term" value="C:extracellular region"/>
    <property type="evidence" value="ECO:0007669"/>
    <property type="project" value="UniProtKB-SubCell"/>
</dbReference>
<evidence type="ECO:0000256" key="7">
    <source>
        <dbReference type="SAM" id="Phobius"/>
    </source>
</evidence>
<dbReference type="PANTHER" id="PTHR17223:SF0">
    <property type="entry name" value="PARATHYROID HORMONE-RELATED PROTEIN"/>
    <property type="match status" value="1"/>
</dbReference>
<dbReference type="Pfam" id="PF01279">
    <property type="entry name" value="Parathyroid"/>
    <property type="match status" value="1"/>
</dbReference>
<dbReference type="STRING" id="52670.A0A2I4BXT8"/>
<dbReference type="InterPro" id="IPR003626">
    <property type="entry name" value="PTH-rel"/>
</dbReference>
<feature type="transmembrane region" description="Helical" evidence="7">
    <location>
        <begin position="6"/>
        <end position="23"/>
    </location>
</feature>
<dbReference type="Proteomes" id="UP000192220">
    <property type="component" value="Unplaced"/>
</dbReference>
<protein>
    <submittedName>
        <fullName evidence="9">Parathyroid hormone-like hormone b</fullName>
    </submittedName>
</protein>
<dbReference type="GO" id="GO:0030282">
    <property type="term" value="P:bone mineralization"/>
    <property type="evidence" value="ECO:0007669"/>
    <property type="project" value="InterPro"/>
</dbReference>
<name>A0A2I4BXT8_AUSLI</name>
<evidence type="ECO:0000256" key="1">
    <source>
        <dbReference type="ARBA" id="ARBA00004613"/>
    </source>
</evidence>
<dbReference type="AlphaFoldDB" id="A0A2I4BXT8"/>
<dbReference type="KEGG" id="alim:106523626"/>
<keyword evidence="8" id="KW-1185">Reference proteome</keyword>
<gene>
    <name evidence="9" type="primary">pthlhb</name>
</gene>
<sequence>MSSLNLLYQWILAVFLLCFPIALEKRPVDALINRTRRSVSHTQLMHDKSRSMQEFRRRMWLQELLKQVHTADKPAPPVQSKTPSQTFSVKTQLQKPSEATKDLPEKFSADGDGPNLPQETNKVMAFKDQPLKVATKRKKKVRLGRRRDSEKKRRRARSAFAAGP</sequence>
<feature type="region of interest" description="Disordered" evidence="6">
    <location>
        <begin position="71"/>
        <end position="164"/>
    </location>
</feature>